<feature type="non-terminal residue" evidence="2">
    <location>
        <position position="1"/>
    </location>
</feature>
<accession>A0A8S2QAY4</accession>
<dbReference type="Proteomes" id="UP000682733">
    <property type="component" value="Unassembled WGS sequence"/>
</dbReference>
<evidence type="ECO:0000313" key="1">
    <source>
        <dbReference type="EMBL" id="CAF1285473.1"/>
    </source>
</evidence>
<evidence type="ECO:0000313" key="2">
    <source>
        <dbReference type="EMBL" id="CAF4090416.1"/>
    </source>
</evidence>
<dbReference type="Proteomes" id="UP000677228">
    <property type="component" value="Unassembled WGS sequence"/>
</dbReference>
<organism evidence="2 3">
    <name type="scientific">Didymodactylos carnosus</name>
    <dbReference type="NCBI Taxonomy" id="1234261"/>
    <lineage>
        <taxon>Eukaryota</taxon>
        <taxon>Metazoa</taxon>
        <taxon>Spiralia</taxon>
        <taxon>Gnathifera</taxon>
        <taxon>Rotifera</taxon>
        <taxon>Eurotatoria</taxon>
        <taxon>Bdelloidea</taxon>
        <taxon>Philodinida</taxon>
        <taxon>Philodinidae</taxon>
        <taxon>Didymodactylos</taxon>
    </lineage>
</organism>
<dbReference type="EMBL" id="CAJOBA010040179">
    <property type="protein sequence ID" value="CAF4090416.1"/>
    <property type="molecule type" value="Genomic_DNA"/>
</dbReference>
<evidence type="ECO:0000313" key="3">
    <source>
        <dbReference type="Proteomes" id="UP000682733"/>
    </source>
</evidence>
<protein>
    <submittedName>
        <fullName evidence="2">Uncharacterized protein</fullName>
    </submittedName>
</protein>
<gene>
    <name evidence="1" type="ORF">OVA965_LOCUS27842</name>
    <name evidence="2" type="ORF">TMI583_LOCUS28589</name>
</gene>
<dbReference type="AlphaFoldDB" id="A0A8S2QAY4"/>
<reference evidence="2" key="1">
    <citation type="submission" date="2021-02" db="EMBL/GenBank/DDBJ databases">
        <authorList>
            <person name="Nowell W R."/>
        </authorList>
    </citation>
    <scope>NUCLEOTIDE SEQUENCE</scope>
</reference>
<comment type="caution">
    <text evidence="2">The sequence shown here is derived from an EMBL/GenBank/DDBJ whole genome shotgun (WGS) entry which is preliminary data.</text>
</comment>
<dbReference type="EMBL" id="CAJNOK010018612">
    <property type="protein sequence ID" value="CAF1285473.1"/>
    <property type="molecule type" value="Genomic_DNA"/>
</dbReference>
<name>A0A8S2QAY4_9BILA</name>
<proteinExistence type="predicted"/>
<sequence length="34" mass="3885">MMGRAGLDFCWPGLVQAGHQKFTRLGALAYIRYR</sequence>